<proteinExistence type="predicted"/>
<evidence type="ECO:0000313" key="1">
    <source>
        <dbReference type="EMBL" id="CAJ0609892.1"/>
    </source>
</evidence>
<dbReference type="EMBL" id="CATQJL010000326">
    <property type="protein sequence ID" value="CAJ0609892.1"/>
    <property type="molecule type" value="Genomic_DNA"/>
</dbReference>
<evidence type="ECO:0000313" key="2">
    <source>
        <dbReference type="Proteomes" id="UP001176961"/>
    </source>
</evidence>
<reference evidence="1" key="1">
    <citation type="submission" date="2023-07" db="EMBL/GenBank/DDBJ databases">
        <authorList>
            <consortium name="CYATHOMIX"/>
        </authorList>
    </citation>
    <scope>NUCLEOTIDE SEQUENCE</scope>
    <source>
        <strain evidence="1">N/A</strain>
    </source>
</reference>
<sequence>MTPSKAEFGSEVASFYATSLFLFKRDRQHKSNLFFLYTSGCLNLTQGDFEDIAQERNRLANEGGMEGVLLCEVSKKANTCLCTDSSLCNNVSIPSPFSEFDTSTLFYRLRFQEMLHFRMFIPDEPVLRHSDIDELDRLLSYYIPEYTKATVTSSTSFLYVWIFSRLFLFR</sequence>
<protein>
    <submittedName>
        <fullName evidence="1">Uncharacterized protein</fullName>
    </submittedName>
</protein>
<dbReference type="Proteomes" id="UP001176961">
    <property type="component" value="Unassembled WGS sequence"/>
</dbReference>
<accession>A0AA36MI20</accession>
<keyword evidence="2" id="KW-1185">Reference proteome</keyword>
<gene>
    <name evidence="1" type="ORF">CYNAS_LOCUS21875</name>
</gene>
<dbReference type="AlphaFoldDB" id="A0AA36MI20"/>
<name>A0AA36MI20_CYLNA</name>
<organism evidence="1 2">
    <name type="scientific">Cylicocyclus nassatus</name>
    <name type="common">Nematode worm</name>
    <dbReference type="NCBI Taxonomy" id="53992"/>
    <lineage>
        <taxon>Eukaryota</taxon>
        <taxon>Metazoa</taxon>
        <taxon>Ecdysozoa</taxon>
        <taxon>Nematoda</taxon>
        <taxon>Chromadorea</taxon>
        <taxon>Rhabditida</taxon>
        <taxon>Rhabditina</taxon>
        <taxon>Rhabditomorpha</taxon>
        <taxon>Strongyloidea</taxon>
        <taxon>Strongylidae</taxon>
        <taxon>Cylicocyclus</taxon>
    </lineage>
</organism>
<comment type="caution">
    <text evidence="1">The sequence shown here is derived from an EMBL/GenBank/DDBJ whole genome shotgun (WGS) entry which is preliminary data.</text>
</comment>